<evidence type="ECO:0000313" key="2">
    <source>
        <dbReference type="Proteomes" id="UP000808914"/>
    </source>
</evidence>
<protein>
    <submittedName>
        <fullName evidence="1">Uncharacterized protein</fullName>
    </submittedName>
</protein>
<dbReference type="Proteomes" id="UP000808914">
    <property type="component" value="Unassembled WGS sequence"/>
</dbReference>
<proteinExistence type="predicted"/>
<organism evidence="1 2">
    <name type="scientific">Scopulibacillus daqui</name>
    <dbReference type="NCBI Taxonomy" id="1469162"/>
    <lineage>
        <taxon>Bacteria</taxon>
        <taxon>Bacillati</taxon>
        <taxon>Bacillota</taxon>
        <taxon>Bacilli</taxon>
        <taxon>Bacillales</taxon>
        <taxon>Sporolactobacillaceae</taxon>
        <taxon>Scopulibacillus</taxon>
    </lineage>
</organism>
<accession>A0ABS2Q0B4</accession>
<comment type="caution">
    <text evidence="1">The sequence shown here is derived from an EMBL/GenBank/DDBJ whole genome shotgun (WGS) entry which is preliminary data.</text>
</comment>
<dbReference type="InterPro" id="IPR019644">
    <property type="entry name" value="DUF2508"/>
</dbReference>
<dbReference type="RefSeq" id="WP_205003488.1">
    <property type="nucleotide sequence ID" value="NZ_JAFBER010000009.1"/>
</dbReference>
<reference evidence="1 2" key="1">
    <citation type="submission" date="2021-01" db="EMBL/GenBank/DDBJ databases">
        <title>Genomic Encyclopedia of Type Strains, Phase IV (KMG-IV): sequencing the most valuable type-strain genomes for metagenomic binning, comparative biology and taxonomic classification.</title>
        <authorList>
            <person name="Goeker M."/>
        </authorList>
    </citation>
    <scope>NUCLEOTIDE SEQUENCE [LARGE SCALE GENOMIC DNA]</scope>
    <source>
        <strain evidence="1 2">DSM 28236</strain>
    </source>
</reference>
<name>A0ABS2Q0B4_9BACL</name>
<dbReference type="Pfam" id="PF10704">
    <property type="entry name" value="DUF2508"/>
    <property type="match status" value="1"/>
</dbReference>
<keyword evidence="2" id="KW-1185">Reference proteome</keyword>
<dbReference type="EMBL" id="JAFBER010000009">
    <property type="protein sequence ID" value="MBM7645561.1"/>
    <property type="molecule type" value="Genomic_DNA"/>
</dbReference>
<evidence type="ECO:0000313" key="1">
    <source>
        <dbReference type="EMBL" id="MBM7645561.1"/>
    </source>
</evidence>
<sequence length="73" mass="8919">MFKRKQKLRREINEQLLNTLTKCKNDWLRQKRIVEGSIEPSEEVIYQLKLSEAKYLFLLKEVRHLNLSFNKKL</sequence>
<gene>
    <name evidence="1" type="ORF">JOD45_001772</name>
</gene>